<name>A0ABR9L2K8_9PSEU</name>
<feature type="non-terminal residue" evidence="2">
    <location>
        <position position="103"/>
    </location>
</feature>
<proteinExistence type="predicted"/>
<comment type="caution">
    <text evidence="2">The sequence shown here is derived from an EMBL/GenBank/DDBJ whole genome shotgun (WGS) entry which is preliminary data.</text>
</comment>
<dbReference type="RefSeq" id="WP_192742361.1">
    <property type="nucleotide sequence ID" value="NZ_JADBEJ010000001.1"/>
</dbReference>
<dbReference type="SMART" id="SM00530">
    <property type="entry name" value="HTH_XRE"/>
    <property type="match status" value="1"/>
</dbReference>
<dbReference type="Proteomes" id="UP000656548">
    <property type="component" value="Unassembled WGS sequence"/>
</dbReference>
<keyword evidence="3" id="KW-1185">Reference proteome</keyword>
<dbReference type="InterPro" id="IPR010982">
    <property type="entry name" value="Lambda_DNA-bd_dom_sf"/>
</dbReference>
<gene>
    <name evidence="2" type="ORF">H4W30_001835</name>
</gene>
<sequence length="103" mass="11511">MCDVVAGVDDANDDAEAMHEVIRVQSQLGRIRKSRGWSLLDVGNKLNVHPSTVWRWENSPAYASNITELQMYARVLGYTFRVLVIANGDDKPSESLQPLRPGN</sequence>
<dbReference type="CDD" id="cd00093">
    <property type="entry name" value="HTH_XRE"/>
    <property type="match status" value="1"/>
</dbReference>
<reference evidence="2 3" key="1">
    <citation type="submission" date="2020-10" db="EMBL/GenBank/DDBJ databases">
        <title>Sequencing the genomes of 1000 actinobacteria strains.</title>
        <authorList>
            <person name="Klenk H.-P."/>
        </authorList>
    </citation>
    <scope>NUCLEOTIDE SEQUENCE [LARGE SCALE GENOMIC DNA]</scope>
    <source>
        <strain evidence="2 3">DSM 46661</strain>
    </source>
</reference>
<evidence type="ECO:0000259" key="1">
    <source>
        <dbReference type="PROSITE" id="PS50943"/>
    </source>
</evidence>
<evidence type="ECO:0000313" key="3">
    <source>
        <dbReference type="Proteomes" id="UP000656548"/>
    </source>
</evidence>
<dbReference type="PROSITE" id="PS50943">
    <property type="entry name" value="HTH_CROC1"/>
    <property type="match status" value="1"/>
</dbReference>
<dbReference type="InterPro" id="IPR001387">
    <property type="entry name" value="Cro/C1-type_HTH"/>
</dbReference>
<dbReference type="Pfam" id="PF01381">
    <property type="entry name" value="HTH_3"/>
    <property type="match status" value="1"/>
</dbReference>
<accession>A0ABR9L2K8</accession>
<dbReference type="Gene3D" id="1.10.260.40">
    <property type="entry name" value="lambda repressor-like DNA-binding domains"/>
    <property type="match status" value="1"/>
</dbReference>
<dbReference type="SUPFAM" id="SSF47413">
    <property type="entry name" value="lambda repressor-like DNA-binding domains"/>
    <property type="match status" value="1"/>
</dbReference>
<dbReference type="EMBL" id="JADBEJ010000001">
    <property type="protein sequence ID" value="MBE1574806.1"/>
    <property type="molecule type" value="Genomic_DNA"/>
</dbReference>
<evidence type="ECO:0000313" key="2">
    <source>
        <dbReference type="EMBL" id="MBE1574806.1"/>
    </source>
</evidence>
<organism evidence="2 3">
    <name type="scientific">Amycolatopsis roodepoortensis</name>
    <dbReference type="NCBI Taxonomy" id="700274"/>
    <lineage>
        <taxon>Bacteria</taxon>
        <taxon>Bacillati</taxon>
        <taxon>Actinomycetota</taxon>
        <taxon>Actinomycetes</taxon>
        <taxon>Pseudonocardiales</taxon>
        <taxon>Pseudonocardiaceae</taxon>
        <taxon>Amycolatopsis</taxon>
    </lineage>
</organism>
<feature type="domain" description="HTH cro/C1-type" evidence="1">
    <location>
        <begin position="30"/>
        <end position="83"/>
    </location>
</feature>
<protein>
    <submittedName>
        <fullName evidence="2">Transcriptional regulator with XRE-family HTH domain</fullName>
    </submittedName>
</protein>